<dbReference type="AlphaFoldDB" id="A0AAD7IV90"/>
<comment type="caution">
    <text evidence="2">The sequence shown here is derived from an EMBL/GenBank/DDBJ whole genome shotgun (WGS) entry which is preliminary data.</text>
</comment>
<evidence type="ECO:0000313" key="3">
    <source>
        <dbReference type="Proteomes" id="UP001215598"/>
    </source>
</evidence>
<name>A0AAD7IV90_9AGAR</name>
<evidence type="ECO:0000256" key="1">
    <source>
        <dbReference type="SAM" id="MobiDB-lite"/>
    </source>
</evidence>
<evidence type="ECO:0000313" key="2">
    <source>
        <dbReference type="EMBL" id="KAJ7749901.1"/>
    </source>
</evidence>
<reference evidence="2" key="1">
    <citation type="submission" date="2023-03" db="EMBL/GenBank/DDBJ databases">
        <title>Massive genome expansion in bonnet fungi (Mycena s.s.) driven by repeated elements and novel gene families across ecological guilds.</title>
        <authorList>
            <consortium name="Lawrence Berkeley National Laboratory"/>
            <person name="Harder C.B."/>
            <person name="Miyauchi S."/>
            <person name="Viragh M."/>
            <person name="Kuo A."/>
            <person name="Thoen E."/>
            <person name="Andreopoulos B."/>
            <person name="Lu D."/>
            <person name="Skrede I."/>
            <person name="Drula E."/>
            <person name="Henrissat B."/>
            <person name="Morin E."/>
            <person name="Kohler A."/>
            <person name="Barry K."/>
            <person name="LaButti K."/>
            <person name="Morin E."/>
            <person name="Salamov A."/>
            <person name="Lipzen A."/>
            <person name="Mereny Z."/>
            <person name="Hegedus B."/>
            <person name="Baldrian P."/>
            <person name="Stursova M."/>
            <person name="Weitz H."/>
            <person name="Taylor A."/>
            <person name="Grigoriev I.V."/>
            <person name="Nagy L.G."/>
            <person name="Martin F."/>
            <person name="Kauserud H."/>
        </authorList>
    </citation>
    <scope>NUCLEOTIDE SEQUENCE</scope>
    <source>
        <strain evidence="2">CBHHK182m</strain>
    </source>
</reference>
<accession>A0AAD7IV90</accession>
<keyword evidence="3" id="KW-1185">Reference proteome</keyword>
<dbReference type="EMBL" id="JARKIB010000067">
    <property type="protein sequence ID" value="KAJ7749901.1"/>
    <property type="molecule type" value="Genomic_DNA"/>
</dbReference>
<proteinExistence type="predicted"/>
<protein>
    <submittedName>
        <fullName evidence="2">Uncharacterized protein</fullName>
    </submittedName>
</protein>
<gene>
    <name evidence="2" type="ORF">B0H16DRAFT_1550561</name>
</gene>
<organism evidence="2 3">
    <name type="scientific">Mycena metata</name>
    <dbReference type="NCBI Taxonomy" id="1033252"/>
    <lineage>
        <taxon>Eukaryota</taxon>
        <taxon>Fungi</taxon>
        <taxon>Dikarya</taxon>
        <taxon>Basidiomycota</taxon>
        <taxon>Agaricomycotina</taxon>
        <taxon>Agaricomycetes</taxon>
        <taxon>Agaricomycetidae</taxon>
        <taxon>Agaricales</taxon>
        <taxon>Marasmiineae</taxon>
        <taxon>Mycenaceae</taxon>
        <taxon>Mycena</taxon>
    </lineage>
</organism>
<feature type="region of interest" description="Disordered" evidence="1">
    <location>
        <begin position="60"/>
        <end position="83"/>
    </location>
</feature>
<dbReference type="Proteomes" id="UP001215598">
    <property type="component" value="Unassembled WGS sequence"/>
</dbReference>
<sequence length="83" mass="9333">MRSQRTRWLLGWNGACMSTASAGWRVLESDSRGWTGALHRVTENGAKICAAGPRVHDIERDRTSEDPSHRFALRAPRDREKSG</sequence>